<dbReference type="Proteomes" id="UP000267606">
    <property type="component" value="Unassembled WGS sequence"/>
</dbReference>
<gene>
    <name evidence="2" type="ORF">OFLC_LOCUS15253</name>
</gene>
<evidence type="ECO:0000313" key="2">
    <source>
        <dbReference type="EMBL" id="VDP21020.1"/>
    </source>
</evidence>
<accession>A0A183I691</accession>
<dbReference type="EMBL" id="UZAJ01041831">
    <property type="protein sequence ID" value="VDP21020.1"/>
    <property type="molecule type" value="Genomic_DNA"/>
</dbReference>
<reference evidence="4" key="1">
    <citation type="submission" date="2016-06" db="UniProtKB">
        <authorList>
            <consortium name="WormBaseParasite"/>
        </authorList>
    </citation>
    <scope>IDENTIFICATION</scope>
</reference>
<dbReference type="WBParaSite" id="OFLC_0001526401-mRNA-1">
    <property type="protein sequence ID" value="OFLC_0001526401-mRNA-1"/>
    <property type="gene ID" value="OFLC_0001526401"/>
</dbReference>
<evidence type="ECO:0000313" key="3">
    <source>
        <dbReference type="Proteomes" id="UP000267606"/>
    </source>
</evidence>
<evidence type="ECO:0000313" key="4">
    <source>
        <dbReference type="WBParaSite" id="OFLC_0001526401-mRNA-1"/>
    </source>
</evidence>
<proteinExistence type="predicted"/>
<name>A0A183I691_9BILA</name>
<keyword evidence="3" id="KW-1185">Reference proteome</keyword>
<feature type="region of interest" description="Disordered" evidence="1">
    <location>
        <begin position="1"/>
        <end position="27"/>
    </location>
</feature>
<reference evidence="2 3" key="2">
    <citation type="submission" date="2018-11" db="EMBL/GenBank/DDBJ databases">
        <authorList>
            <consortium name="Pathogen Informatics"/>
        </authorList>
    </citation>
    <scope>NUCLEOTIDE SEQUENCE [LARGE SCALE GENOMIC DNA]</scope>
</reference>
<organism evidence="4">
    <name type="scientific">Onchocerca flexuosa</name>
    <dbReference type="NCBI Taxonomy" id="387005"/>
    <lineage>
        <taxon>Eukaryota</taxon>
        <taxon>Metazoa</taxon>
        <taxon>Ecdysozoa</taxon>
        <taxon>Nematoda</taxon>
        <taxon>Chromadorea</taxon>
        <taxon>Rhabditida</taxon>
        <taxon>Spirurina</taxon>
        <taxon>Spiruromorpha</taxon>
        <taxon>Filarioidea</taxon>
        <taxon>Onchocercidae</taxon>
        <taxon>Onchocerca</taxon>
    </lineage>
</organism>
<evidence type="ECO:0000256" key="1">
    <source>
        <dbReference type="SAM" id="MobiDB-lite"/>
    </source>
</evidence>
<protein>
    <submittedName>
        <fullName evidence="2 4">Uncharacterized protein</fullName>
    </submittedName>
</protein>
<sequence>MILEGCEGTSLPGGPVVKNPPADEAGDRVFSIDPRSGKMPLGSGQVGCGRHTPLGQDVPKTVAGGAGDLRELSVLSAPFCPRNPNLLKERIQPMERQTHIFTQLSGCLFFLRSRPIHWKNTWSRMRSPSARRLQCAHISMATACGHRTESLTPVFQTPVSTMAEQF</sequence>
<dbReference type="AlphaFoldDB" id="A0A183I691"/>